<dbReference type="InterPro" id="IPR000683">
    <property type="entry name" value="Gfo/Idh/MocA-like_OxRdtase_N"/>
</dbReference>
<dbReference type="PANTHER" id="PTHR43818">
    <property type="entry name" value="BCDNA.GH03377"/>
    <property type="match status" value="1"/>
</dbReference>
<dbReference type="InterPro" id="IPR043906">
    <property type="entry name" value="Gfo/Idh/MocA_OxRdtase_bact_C"/>
</dbReference>
<dbReference type="PROSITE" id="PS51318">
    <property type="entry name" value="TAT"/>
    <property type="match status" value="1"/>
</dbReference>
<dbReference type="SUPFAM" id="SSF51735">
    <property type="entry name" value="NAD(P)-binding Rossmann-fold domains"/>
    <property type="match status" value="1"/>
</dbReference>
<gene>
    <name evidence="4" type="ORF">EQG79_16885</name>
</gene>
<accession>A0A4Q2UKA9</accession>
<dbReference type="InterPro" id="IPR050463">
    <property type="entry name" value="Gfo/Idh/MocA_oxidrdct_glycsds"/>
</dbReference>
<evidence type="ECO:0000313" key="5">
    <source>
        <dbReference type="Proteomes" id="UP000290407"/>
    </source>
</evidence>
<proteinExistence type="predicted"/>
<dbReference type="PANTHER" id="PTHR43818:SF5">
    <property type="entry name" value="OXIDOREDUCTASE FAMILY PROTEIN"/>
    <property type="match status" value="1"/>
</dbReference>
<dbReference type="Pfam" id="PF19051">
    <property type="entry name" value="GFO_IDH_MocA_C2"/>
    <property type="match status" value="1"/>
</dbReference>
<dbReference type="Proteomes" id="UP000290407">
    <property type="component" value="Unassembled WGS sequence"/>
</dbReference>
<dbReference type="Pfam" id="PF01408">
    <property type="entry name" value="GFO_IDH_MocA"/>
    <property type="match status" value="1"/>
</dbReference>
<dbReference type="AlphaFoldDB" id="A0A4Q2UKA9"/>
<dbReference type="Gene3D" id="3.30.360.10">
    <property type="entry name" value="Dihydrodipicolinate Reductase, domain 2"/>
    <property type="match status" value="1"/>
</dbReference>
<evidence type="ECO:0000256" key="1">
    <source>
        <dbReference type="SAM" id="MobiDB-lite"/>
    </source>
</evidence>
<feature type="region of interest" description="Disordered" evidence="1">
    <location>
        <begin position="462"/>
        <end position="483"/>
    </location>
</feature>
<dbReference type="InterPro" id="IPR006311">
    <property type="entry name" value="TAT_signal"/>
</dbReference>
<protein>
    <submittedName>
        <fullName evidence="4">Gfo/Idh/MocA family oxidoreductase</fullName>
    </submittedName>
</protein>
<evidence type="ECO:0000313" key="4">
    <source>
        <dbReference type="EMBL" id="RYC69072.1"/>
    </source>
</evidence>
<feature type="domain" description="Gfo/Idh/MocA-like oxidoreductase N-terminal" evidence="2">
    <location>
        <begin position="49"/>
        <end position="170"/>
    </location>
</feature>
<dbReference type="SUPFAM" id="SSF55347">
    <property type="entry name" value="Glyceraldehyde-3-phosphate dehydrogenase-like, C-terminal domain"/>
    <property type="match status" value="1"/>
</dbReference>
<evidence type="ECO:0000259" key="2">
    <source>
        <dbReference type="Pfam" id="PF01408"/>
    </source>
</evidence>
<evidence type="ECO:0000259" key="3">
    <source>
        <dbReference type="Pfam" id="PF19051"/>
    </source>
</evidence>
<name>A0A4Q2UKA9_9BACT</name>
<feature type="domain" description="Gfo/Idh/MocA-like oxidoreductase bacterial type C-terminal" evidence="3">
    <location>
        <begin position="213"/>
        <end position="271"/>
    </location>
</feature>
<dbReference type="GO" id="GO:0000166">
    <property type="term" value="F:nucleotide binding"/>
    <property type="evidence" value="ECO:0007669"/>
    <property type="project" value="InterPro"/>
</dbReference>
<dbReference type="Gene3D" id="3.40.50.720">
    <property type="entry name" value="NAD(P)-binding Rossmann-like Domain"/>
    <property type="match status" value="1"/>
</dbReference>
<comment type="caution">
    <text evidence="4">The sequence shown here is derived from an EMBL/GenBank/DDBJ whole genome shotgun (WGS) entry which is preliminary data.</text>
</comment>
<dbReference type="InterPro" id="IPR036291">
    <property type="entry name" value="NAD(P)-bd_dom_sf"/>
</dbReference>
<feature type="compositionally biased region" description="Low complexity" evidence="1">
    <location>
        <begin position="464"/>
        <end position="483"/>
    </location>
</feature>
<keyword evidence="5" id="KW-1185">Reference proteome</keyword>
<sequence>MQSTRRTFIKTLSAASALTAAGGVQTVLGNVGAPAYIPNLARISPNDKIRIATIGMGIQGNYDTMAALRNPDVELVAVADLYDGRLAHAKSAFGKDKELFATRDFREVLARPDVDAVLVVTPDHWHDHITIAALKAGKHVYCEKPMVQHMNEGKPVIDAWRKSGKTMQVGSQRISSSSFQEAKRMIQAGDIGQINYIESNNDRFNAIGAWNYSVPPDASLTTLDWDRFLGDAPKRPFDAKRFFRWRNYKDYGTGVAGDLFVHLITGVHFVTNSLGPTRIYSSGNLAYWKDGRDVPDVMTSVMDYPKTDVHDAFQMVLRVNFANAGKIQNVTRIIGNEGQIEFSEENLILTKKKLPVAPGYGNYDSYFTFTPEVQQEFVKKYDAQYPPETRTAEPVKEVRFEAPKNEDGHARHFADFFKNVREGSQGTIEDPVFGFRAAAPVLACNESYFEQKVVHWDPVTMTRKSPAPTATTKKPVTSKARRT</sequence>
<organism evidence="4 5">
    <name type="scientific">Spirosoma sordidisoli</name>
    <dbReference type="NCBI Taxonomy" id="2502893"/>
    <lineage>
        <taxon>Bacteria</taxon>
        <taxon>Pseudomonadati</taxon>
        <taxon>Bacteroidota</taxon>
        <taxon>Cytophagia</taxon>
        <taxon>Cytophagales</taxon>
        <taxon>Cytophagaceae</taxon>
        <taxon>Spirosoma</taxon>
    </lineage>
</organism>
<dbReference type="RefSeq" id="WP_077922546.1">
    <property type="nucleotide sequence ID" value="NZ_SBLB01000004.1"/>
</dbReference>
<reference evidence="4 5" key="1">
    <citation type="submission" date="2019-01" db="EMBL/GenBank/DDBJ databases">
        <title>Spirosoma flava sp. nov., a propanil-degrading bacterium isolated from herbicide-contaminated soil.</title>
        <authorList>
            <person name="Zhang L."/>
            <person name="Jiang J.-D."/>
        </authorList>
    </citation>
    <scope>NUCLEOTIDE SEQUENCE [LARGE SCALE GENOMIC DNA]</scope>
    <source>
        <strain evidence="4 5">TY50</strain>
    </source>
</reference>
<dbReference type="EMBL" id="SBLB01000004">
    <property type="protein sequence ID" value="RYC69072.1"/>
    <property type="molecule type" value="Genomic_DNA"/>
</dbReference>